<name>A0A918H148_9ACTN</name>
<reference evidence="4" key="2">
    <citation type="submission" date="2020-09" db="EMBL/GenBank/DDBJ databases">
        <authorList>
            <person name="Sun Q."/>
            <person name="Ohkuma M."/>
        </authorList>
    </citation>
    <scope>NUCLEOTIDE SEQUENCE</scope>
    <source>
        <strain evidence="4">JCM 4125</strain>
    </source>
</reference>
<dbReference type="PANTHER" id="PTHR46825">
    <property type="entry name" value="D-ALANYL-D-ALANINE-CARBOXYPEPTIDASE/ENDOPEPTIDASE AMPH"/>
    <property type="match status" value="1"/>
</dbReference>
<keyword evidence="5" id="KW-1185">Reference proteome</keyword>
<dbReference type="Proteomes" id="UP000646776">
    <property type="component" value="Unassembled WGS sequence"/>
</dbReference>
<feature type="signal peptide" evidence="2">
    <location>
        <begin position="1"/>
        <end position="23"/>
    </location>
</feature>
<evidence type="ECO:0000313" key="4">
    <source>
        <dbReference type="EMBL" id="GGT28731.1"/>
    </source>
</evidence>
<accession>A0A918H148</accession>
<dbReference type="Gene3D" id="3.40.710.10">
    <property type="entry name" value="DD-peptidase/beta-lactamase superfamily"/>
    <property type="match status" value="1"/>
</dbReference>
<dbReference type="InterPro" id="IPR001466">
    <property type="entry name" value="Beta-lactam-related"/>
</dbReference>
<keyword evidence="2" id="KW-0732">Signal</keyword>
<feature type="chain" id="PRO_5037663570" description="Beta-lactamase-related domain-containing protein" evidence="2">
    <location>
        <begin position="24"/>
        <end position="407"/>
    </location>
</feature>
<protein>
    <recommendedName>
        <fullName evidence="3">Beta-lactamase-related domain-containing protein</fullName>
    </recommendedName>
</protein>
<dbReference type="Pfam" id="PF00144">
    <property type="entry name" value="Beta-lactamase"/>
    <property type="match status" value="1"/>
</dbReference>
<dbReference type="InterPro" id="IPR050491">
    <property type="entry name" value="AmpC-like"/>
</dbReference>
<gene>
    <name evidence="4" type="primary">lpqK</name>
    <name evidence="4" type="ORF">GCM10010226_00420</name>
</gene>
<feature type="region of interest" description="Disordered" evidence="1">
    <location>
        <begin position="27"/>
        <end position="48"/>
    </location>
</feature>
<proteinExistence type="predicted"/>
<reference evidence="4" key="1">
    <citation type="journal article" date="2014" name="Int. J. Syst. Evol. Microbiol.">
        <title>Complete genome sequence of Corynebacterium casei LMG S-19264T (=DSM 44701T), isolated from a smear-ripened cheese.</title>
        <authorList>
            <consortium name="US DOE Joint Genome Institute (JGI-PGF)"/>
            <person name="Walter F."/>
            <person name="Albersmeier A."/>
            <person name="Kalinowski J."/>
            <person name="Ruckert C."/>
        </authorList>
    </citation>
    <scope>NUCLEOTIDE SEQUENCE</scope>
    <source>
        <strain evidence="4">JCM 4125</strain>
    </source>
</reference>
<feature type="compositionally biased region" description="Low complexity" evidence="1">
    <location>
        <begin position="27"/>
        <end position="38"/>
    </location>
</feature>
<dbReference type="InterPro" id="IPR012338">
    <property type="entry name" value="Beta-lactam/transpept-like"/>
</dbReference>
<feature type="domain" description="Beta-lactamase-related" evidence="3">
    <location>
        <begin position="68"/>
        <end position="382"/>
    </location>
</feature>
<sequence>MTRTRTAVLCAAALLATTVQATAATAEPSAAGAVAPPGARDRACTATHKPSGKARKVLDIVRRAERELDLKAAVVRVTVDGRPLVTAAVGESMTDVPATPAMHFRTGSVGIAFMGTVLSQLVQEGRVKLDDKVSRWLPDLPHADRITLRMLGSSTSGLHDYVTDPAFLKKLYADPWQHWTPREVVAFSLSHPLWYKPGTNWSYSHANFVLLGKALEKITHTPLDRLLKQRVYRPLGLRNTRSNTTAVIPEPVLHAYDSERGFYEESTYFNPSWTTHPGAILTQNICDLARSGQGVGAGELLSKKAFRTQLNPGTVGLGRPTAKCPATVCLPMTEDFHFGLGVVVKNGWVVQNPSFFGYAAVMAYEPHEKLSIAVTTTVGPDAPGGNTSQTITERIAQLLDPAHPLAD</sequence>
<dbReference type="PANTHER" id="PTHR46825:SF7">
    <property type="entry name" value="D-ALANYL-D-ALANINE CARBOXYPEPTIDASE"/>
    <property type="match status" value="1"/>
</dbReference>
<organism evidence="4 5">
    <name type="scientific">Streptomyces phaeofaciens</name>
    <dbReference type="NCBI Taxonomy" id="68254"/>
    <lineage>
        <taxon>Bacteria</taxon>
        <taxon>Bacillati</taxon>
        <taxon>Actinomycetota</taxon>
        <taxon>Actinomycetes</taxon>
        <taxon>Kitasatosporales</taxon>
        <taxon>Streptomycetaceae</taxon>
        <taxon>Streptomyces</taxon>
    </lineage>
</organism>
<dbReference type="AlphaFoldDB" id="A0A918H148"/>
<evidence type="ECO:0000313" key="5">
    <source>
        <dbReference type="Proteomes" id="UP000646776"/>
    </source>
</evidence>
<dbReference type="EMBL" id="BMSA01000001">
    <property type="protein sequence ID" value="GGT28731.1"/>
    <property type="molecule type" value="Genomic_DNA"/>
</dbReference>
<dbReference type="SUPFAM" id="SSF56601">
    <property type="entry name" value="beta-lactamase/transpeptidase-like"/>
    <property type="match status" value="1"/>
</dbReference>
<evidence type="ECO:0000256" key="2">
    <source>
        <dbReference type="SAM" id="SignalP"/>
    </source>
</evidence>
<comment type="caution">
    <text evidence="4">The sequence shown here is derived from an EMBL/GenBank/DDBJ whole genome shotgun (WGS) entry which is preliminary data.</text>
</comment>
<evidence type="ECO:0000256" key="1">
    <source>
        <dbReference type="SAM" id="MobiDB-lite"/>
    </source>
</evidence>
<evidence type="ECO:0000259" key="3">
    <source>
        <dbReference type="Pfam" id="PF00144"/>
    </source>
</evidence>
<dbReference type="RefSeq" id="WP_189706112.1">
    <property type="nucleotide sequence ID" value="NZ_BMSA01000001.1"/>
</dbReference>